<sequence length="145" mass="16599">MMKKFLKSLSANDVGSTGAHMGGILIPKGDRELLAFLPHLDPNEYNPSEWITCVTPDGRELRLRYVYYNNRLHKPKGTRNEYRITHLTKYFKTEGAKEGDTFEISKESGGTHYRINVVKADQEPDEPIDEGPVRIKITAGWRRAH</sequence>
<keyword evidence="2" id="KW-0378">Hydrolase</keyword>
<keyword evidence="2" id="KW-0255">Endonuclease</keyword>
<dbReference type="InterPro" id="IPR015300">
    <property type="entry name" value="DNA-bd_pseudobarrel_sf"/>
</dbReference>
<reference evidence="2 3" key="1">
    <citation type="journal article" date="2021" name="Int. J. Syst. Evol. Microbiol.">
        <title>Salipiger mangrovisoli sp. nov., isolated from mangrove soil and the proposal for the reclassification of Paraphaeobacter pallidus as Salipiger pallidus comb. nov.</title>
        <authorList>
            <person name="Du J."/>
            <person name="Liu Y."/>
            <person name="Pei T."/>
            <person name="Deng M.R."/>
            <person name="Zhu H."/>
        </authorList>
    </citation>
    <scope>NUCLEOTIDE SEQUENCE [LARGE SCALE GENOMIC DNA]</scope>
    <source>
        <strain evidence="2 3">6D45A</strain>
    </source>
</reference>
<dbReference type="GO" id="GO:0004519">
    <property type="term" value="F:endonuclease activity"/>
    <property type="evidence" value="ECO:0007669"/>
    <property type="project" value="UniProtKB-KW"/>
</dbReference>
<keyword evidence="3" id="KW-1185">Reference proteome</keyword>
<organism evidence="2 3">
    <name type="scientific">Salipiger mangrovisoli</name>
    <dbReference type="NCBI Taxonomy" id="2865933"/>
    <lineage>
        <taxon>Bacteria</taxon>
        <taxon>Pseudomonadati</taxon>
        <taxon>Pseudomonadota</taxon>
        <taxon>Alphaproteobacteria</taxon>
        <taxon>Rhodobacterales</taxon>
        <taxon>Roseobacteraceae</taxon>
        <taxon>Salipiger</taxon>
    </lineage>
</organism>
<protein>
    <submittedName>
        <fullName evidence="2">Restriction endonuclease</fullName>
    </submittedName>
</protein>
<name>A0ABR9X9C4_9RHOB</name>
<evidence type="ECO:0000313" key="3">
    <source>
        <dbReference type="Proteomes" id="UP000607796"/>
    </source>
</evidence>
<keyword evidence="2" id="KW-0540">Nuclease</keyword>
<dbReference type="SUPFAM" id="SSF101936">
    <property type="entry name" value="DNA-binding pseudobarrel domain"/>
    <property type="match status" value="1"/>
</dbReference>
<accession>A0ABR9X9C4</accession>
<dbReference type="Pfam" id="PF09217">
    <property type="entry name" value="EcoRII-N"/>
    <property type="match status" value="1"/>
</dbReference>
<comment type="caution">
    <text evidence="2">The sequence shown here is derived from an EMBL/GenBank/DDBJ whole genome shotgun (WGS) entry which is preliminary data.</text>
</comment>
<dbReference type="InterPro" id="IPR023372">
    <property type="entry name" value="Rest_endonuc_II_EcoRII_N"/>
</dbReference>
<dbReference type="EMBL" id="JADFFK010000025">
    <property type="protein sequence ID" value="MBE9640072.1"/>
    <property type="molecule type" value="Genomic_DNA"/>
</dbReference>
<evidence type="ECO:0000259" key="1">
    <source>
        <dbReference type="Pfam" id="PF09217"/>
    </source>
</evidence>
<feature type="domain" description="Restriction endonuclease type II EcoRII N-terminal" evidence="1">
    <location>
        <begin position="4"/>
        <end position="90"/>
    </location>
</feature>
<dbReference type="Gene3D" id="2.40.330.10">
    <property type="entry name" value="DNA-binding pseudobarrel domain"/>
    <property type="match status" value="1"/>
</dbReference>
<evidence type="ECO:0000313" key="2">
    <source>
        <dbReference type="EMBL" id="MBE9640072.1"/>
    </source>
</evidence>
<proteinExistence type="predicted"/>
<gene>
    <name evidence="2" type="ORF">IQ782_24770</name>
</gene>
<dbReference type="Proteomes" id="UP000607796">
    <property type="component" value="Unassembled WGS sequence"/>
</dbReference>